<name>A0ABD3WE31_SINWO</name>
<accession>A0ABD3WE31</accession>
<dbReference type="EMBL" id="JBJQND010000007">
    <property type="protein sequence ID" value="KAL3872005.1"/>
    <property type="molecule type" value="Genomic_DNA"/>
</dbReference>
<dbReference type="Proteomes" id="UP001634394">
    <property type="component" value="Unassembled WGS sequence"/>
</dbReference>
<evidence type="ECO:0000256" key="1">
    <source>
        <dbReference type="SAM" id="SignalP"/>
    </source>
</evidence>
<comment type="caution">
    <text evidence="3">The sequence shown here is derived from an EMBL/GenBank/DDBJ whole genome shotgun (WGS) entry which is preliminary data.</text>
</comment>
<proteinExistence type="predicted"/>
<evidence type="ECO:0008006" key="5">
    <source>
        <dbReference type="Google" id="ProtNLM"/>
    </source>
</evidence>
<dbReference type="Gene3D" id="2.60.40.1900">
    <property type="entry name" value="Beta-microseminoprotein (PSP94) domain"/>
    <property type="match status" value="1"/>
</dbReference>
<dbReference type="AlphaFoldDB" id="A0ABD3WE31"/>
<dbReference type="EMBL" id="JBJQND010000007">
    <property type="protein sequence ID" value="KAL3872179.1"/>
    <property type="molecule type" value="Genomic_DNA"/>
</dbReference>
<feature type="chain" id="PRO_5044725199" description="Beta-microseminoprotein" evidence="1">
    <location>
        <begin position="24"/>
        <end position="112"/>
    </location>
</feature>
<sequence length="112" mass="12593">MNRLCALLLMVMTTMTLLTVVDGSCYIIPPHYTLMGTKEVTICEHDHMEYLLGSIIRTLDCEECQCTESGMQCCGIGHKAGAIHVPEGHKIEHYQCDFEIVKIGGREIIYDK</sequence>
<reference evidence="3 4" key="1">
    <citation type="submission" date="2024-11" db="EMBL/GenBank/DDBJ databases">
        <title>Chromosome-level genome assembly of the freshwater bivalve Anodonta woodiana.</title>
        <authorList>
            <person name="Chen X."/>
        </authorList>
    </citation>
    <scope>NUCLEOTIDE SEQUENCE [LARGE SCALE GENOMIC DNA]</scope>
    <source>
        <strain evidence="3">MN2024</strain>
        <tissue evidence="3">Gills</tissue>
    </source>
</reference>
<evidence type="ECO:0000313" key="2">
    <source>
        <dbReference type="EMBL" id="KAL3872005.1"/>
    </source>
</evidence>
<keyword evidence="1" id="KW-0732">Signal</keyword>
<gene>
    <name evidence="2" type="ORF">ACJMK2_039976</name>
    <name evidence="3" type="ORF">ACJMK2_040125</name>
</gene>
<feature type="signal peptide" evidence="1">
    <location>
        <begin position="1"/>
        <end position="23"/>
    </location>
</feature>
<organism evidence="3 4">
    <name type="scientific">Sinanodonta woodiana</name>
    <name type="common">Chinese pond mussel</name>
    <name type="synonym">Anodonta woodiana</name>
    <dbReference type="NCBI Taxonomy" id="1069815"/>
    <lineage>
        <taxon>Eukaryota</taxon>
        <taxon>Metazoa</taxon>
        <taxon>Spiralia</taxon>
        <taxon>Lophotrochozoa</taxon>
        <taxon>Mollusca</taxon>
        <taxon>Bivalvia</taxon>
        <taxon>Autobranchia</taxon>
        <taxon>Heteroconchia</taxon>
        <taxon>Palaeoheterodonta</taxon>
        <taxon>Unionida</taxon>
        <taxon>Unionoidea</taxon>
        <taxon>Unionidae</taxon>
        <taxon>Unioninae</taxon>
        <taxon>Sinanodonta</taxon>
    </lineage>
</organism>
<keyword evidence="4" id="KW-1185">Reference proteome</keyword>
<evidence type="ECO:0000313" key="3">
    <source>
        <dbReference type="EMBL" id="KAL3872179.1"/>
    </source>
</evidence>
<evidence type="ECO:0000313" key="4">
    <source>
        <dbReference type="Proteomes" id="UP001634394"/>
    </source>
</evidence>
<protein>
    <recommendedName>
        <fullName evidence="5">Beta-microseminoprotein</fullName>
    </recommendedName>
</protein>